<keyword evidence="3" id="KW-1185">Reference proteome</keyword>
<evidence type="ECO:0000313" key="2">
    <source>
        <dbReference type="EMBL" id="KRZ23269.1"/>
    </source>
</evidence>
<gene>
    <name evidence="1" type="ORF">T4B_8959</name>
    <name evidence="2" type="ORF">T4C_2517</name>
</gene>
<dbReference type="AlphaFoldDB" id="A0A0V1IB78"/>
<proteinExistence type="predicted"/>
<dbReference type="EMBL" id="JYDV01000267">
    <property type="protein sequence ID" value="KRZ23269.1"/>
    <property type="molecule type" value="Genomic_DNA"/>
</dbReference>
<reference evidence="3 4" key="1">
    <citation type="submission" date="2015-01" db="EMBL/GenBank/DDBJ databases">
        <title>Evolution of Trichinella species and genotypes.</title>
        <authorList>
            <person name="Korhonen P.K."/>
            <person name="Edoardo P."/>
            <person name="Giuseppe L.R."/>
            <person name="Gasser R.B."/>
        </authorList>
    </citation>
    <scope>NUCLEOTIDE SEQUENCE [LARGE SCALE GENOMIC DNA]</scope>
    <source>
        <strain evidence="2">ISS176</strain>
        <strain evidence="1">ISS588</strain>
    </source>
</reference>
<dbReference type="Proteomes" id="UP000054805">
    <property type="component" value="Unassembled WGS sequence"/>
</dbReference>
<evidence type="ECO:0000313" key="4">
    <source>
        <dbReference type="Proteomes" id="UP000054826"/>
    </source>
</evidence>
<organism evidence="1 3">
    <name type="scientific">Trichinella pseudospiralis</name>
    <name type="common">Parasitic roundworm</name>
    <dbReference type="NCBI Taxonomy" id="6337"/>
    <lineage>
        <taxon>Eukaryota</taxon>
        <taxon>Metazoa</taxon>
        <taxon>Ecdysozoa</taxon>
        <taxon>Nematoda</taxon>
        <taxon>Enoplea</taxon>
        <taxon>Dorylaimia</taxon>
        <taxon>Trichinellida</taxon>
        <taxon>Trichinellidae</taxon>
        <taxon>Trichinella</taxon>
    </lineage>
</organism>
<protein>
    <submittedName>
        <fullName evidence="1">Uncharacterized protein</fullName>
    </submittedName>
</protein>
<sequence length="476" mass="53879">MRLDSVKKSFRLSSIPRCSYRRHDKRRVPVDVQHFEQQQHRRTRVRLIAVGTGRPELKSKTLNSALLNEFKHVIVSLPLCRSFTRPSRASVRRINISSMPVLRADNVMRMSVFSCSSIEDDACIAKEVSQILKKLWYRRIGMLNQHFQHASSEAGQRDAYASRPATHALPWTQCKRDNSQQLTSADQENVVSCCKRGRTFQQPLRDIGNSERPPEAALKEWASLYCNSRFDVDLWPRIDSQKCDTRRIANEQHFALTLMGVCVDCGLRCRVFNGLIVANAFCIACQAADGCRSSFAPGIFAGIRNKINTHPVQTAFPTLAGNVIHVRVGRNLADVKLRINLLESQLRLQYRDRGKHPFKFTGPAKLYNPTNGIYNYEWKTILLTFIKEVLMLLAKKPLPPAGSFVSFAPLFTRSSLLVDGPVLAAAFPLFSASRFNDAIATTKRQQWTTDPTNTSLMIIRGPTVHFPDLQVPVSLR</sequence>
<evidence type="ECO:0000313" key="1">
    <source>
        <dbReference type="EMBL" id="KRZ20073.1"/>
    </source>
</evidence>
<name>A0A0V1IB78_TRIPS</name>
<comment type="caution">
    <text evidence="1">The sequence shown here is derived from an EMBL/GenBank/DDBJ whole genome shotgun (WGS) entry which is preliminary data.</text>
</comment>
<accession>A0A0V1IB78</accession>
<dbReference type="EMBL" id="JYDS01000254">
    <property type="protein sequence ID" value="KRZ20073.1"/>
    <property type="molecule type" value="Genomic_DNA"/>
</dbReference>
<evidence type="ECO:0000313" key="3">
    <source>
        <dbReference type="Proteomes" id="UP000054805"/>
    </source>
</evidence>
<dbReference type="Proteomes" id="UP000054826">
    <property type="component" value="Unassembled WGS sequence"/>
</dbReference>